<name>A0A841DSZ6_9ACTN</name>
<evidence type="ECO:0000256" key="1">
    <source>
        <dbReference type="ARBA" id="ARBA00002190"/>
    </source>
</evidence>
<dbReference type="PANTHER" id="PTHR10948">
    <property type="entry name" value="TRANSPOSASE"/>
    <property type="match status" value="1"/>
</dbReference>
<reference evidence="4 5" key="1">
    <citation type="submission" date="2020-08" db="EMBL/GenBank/DDBJ databases">
        <title>Sequencing the genomes of 1000 actinobacteria strains.</title>
        <authorList>
            <person name="Klenk H.-P."/>
        </authorList>
    </citation>
    <scope>NUCLEOTIDE SEQUENCE [LARGE SCALE GENOMIC DNA]</scope>
    <source>
        <strain evidence="4 5">DSM 17294</strain>
    </source>
</reference>
<evidence type="ECO:0000256" key="2">
    <source>
        <dbReference type="ARBA" id="ARBA00006363"/>
    </source>
</evidence>
<comment type="caution">
    <text evidence="4">The sequence shown here is derived from an EMBL/GenBank/DDBJ whole genome shotgun (WGS) entry which is preliminary data.</text>
</comment>
<dbReference type="Proteomes" id="UP000558997">
    <property type="component" value="Unassembled WGS sequence"/>
</dbReference>
<organism evidence="4 5">
    <name type="scientific">Kribbella solani</name>
    <dbReference type="NCBI Taxonomy" id="236067"/>
    <lineage>
        <taxon>Bacteria</taxon>
        <taxon>Bacillati</taxon>
        <taxon>Actinomycetota</taxon>
        <taxon>Actinomycetes</taxon>
        <taxon>Propionibacteriales</taxon>
        <taxon>Kribbellaceae</taxon>
        <taxon>Kribbella</taxon>
    </lineage>
</organism>
<dbReference type="SUPFAM" id="SSF53098">
    <property type="entry name" value="Ribonuclease H-like"/>
    <property type="match status" value="1"/>
</dbReference>
<protein>
    <submittedName>
        <fullName evidence="4">IS30 family transposase</fullName>
    </submittedName>
</protein>
<dbReference type="GO" id="GO:0005829">
    <property type="term" value="C:cytosol"/>
    <property type="evidence" value="ECO:0007669"/>
    <property type="project" value="TreeGrafter"/>
</dbReference>
<dbReference type="InterPro" id="IPR036397">
    <property type="entry name" value="RNaseH_sf"/>
</dbReference>
<dbReference type="GO" id="GO:0015074">
    <property type="term" value="P:DNA integration"/>
    <property type="evidence" value="ECO:0007669"/>
    <property type="project" value="InterPro"/>
</dbReference>
<dbReference type="Pfam" id="PF00665">
    <property type="entry name" value="rve"/>
    <property type="match status" value="1"/>
</dbReference>
<dbReference type="GO" id="GO:0006313">
    <property type="term" value="P:DNA transposition"/>
    <property type="evidence" value="ECO:0007669"/>
    <property type="project" value="InterPro"/>
</dbReference>
<dbReference type="PROSITE" id="PS50994">
    <property type="entry name" value="INTEGRASE"/>
    <property type="match status" value="1"/>
</dbReference>
<evidence type="ECO:0000313" key="4">
    <source>
        <dbReference type="EMBL" id="MBB5979876.1"/>
    </source>
</evidence>
<dbReference type="PANTHER" id="PTHR10948:SF23">
    <property type="entry name" value="TRANSPOSASE INSI FOR INSERTION SEQUENCE ELEMENT IS30A-RELATED"/>
    <property type="match status" value="1"/>
</dbReference>
<gene>
    <name evidence="4" type="ORF">HDA44_003217</name>
</gene>
<keyword evidence="5" id="KW-1185">Reference proteome</keyword>
<dbReference type="GO" id="GO:0003677">
    <property type="term" value="F:DNA binding"/>
    <property type="evidence" value="ECO:0007669"/>
    <property type="project" value="InterPro"/>
</dbReference>
<dbReference type="EMBL" id="JACHNF010000001">
    <property type="protein sequence ID" value="MBB5979876.1"/>
    <property type="molecule type" value="Genomic_DNA"/>
</dbReference>
<dbReference type="InterPro" id="IPR001598">
    <property type="entry name" value="Transposase_IS30_CS"/>
</dbReference>
<evidence type="ECO:0000259" key="3">
    <source>
        <dbReference type="PROSITE" id="PS50994"/>
    </source>
</evidence>
<dbReference type="Gene3D" id="3.30.420.10">
    <property type="entry name" value="Ribonuclease H-like superfamily/Ribonuclease H"/>
    <property type="match status" value="1"/>
</dbReference>
<accession>A0A841DSZ6</accession>
<proteinExistence type="inferred from homology"/>
<evidence type="ECO:0000313" key="5">
    <source>
        <dbReference type="Proteomes" id="UP000558997"/>
    </source>
</evidence>
<dbReference type="NCBIfam" id="NF033563">
    <property type="entry name" value="transpos_IS30"/>
    <property type="match status" value="1"/>
</dbReference>
<comment type="function">
    <text evidence="1">Required for the transposition of the insertion element.</text>
</comment>
<sequence length="220" mass="24808">MSHETIYQALYVQGRGELRRELAVALRTGRVYRKPRRRSDQRQPRFTTAMVMISDRPAEADDRAVPGHWEGDLIIGKDQKSQIGTLVERATRYVLLVHLPGNREAETVRDALLATAATLPTHLKRSLTWDQGSEMALHHQFSLAADLPVYFCDPHSPWQRGSNENTNGLLRQYFPKGTDLSVHTADHLAAIAARLNGRPRKTLDWETPAERLAKLLATAS</sequence>
<feature type="domain" description="Integrase catalytic" evidence="3">
    <location>
        <begin position="62"/>
        <end position="216"/>
    </location>
</feature>
<dbReference type="GO" id="GO:0004803">
    <property type="term" value="F:transposase activity"/>
    <property type="evidence" value="ECO:0007669"/>
    <property type="project" value="InterPro"/>
</dbReference>
<dbReference type="InterPro" id="IPR053392">
    <property type="entry name" value="Transposase_IS30-like"/>
</dbReference>
<dbReference type="InterPro" id="IPR051917">
    <property type="entry name" value="Transposase-Integrase"/>
</dbReference>
<dbReference type="AlphaFoldDB" id="A0A841DSZ6"/>
<dbReference type="PROSITE" id="PS01043">
    <property type="entry name" value="TRANSPOSASE_IS30"/>
    <property type="match status" value="1"/>
</dbReference>
<comment type="similarity">
    <text evidence="2">Belongs to the transposase IS30 family.</text>
</comment>
<dbReference type="InterPro" id="IPR001584">
    <property type="entry name" value="Integrase_cat-core"/>
</dbReference>
<dbReference type="InterPro" id="IPR012337">
    <property type="entry name" value="RNaseH-like_sf"/>
</dbReference>